<dbReference type="Proteomes" id="UP001602119">
    <property type="component" value="Unassembled WGS sequence"/>
</dbReference>
<dbReference type="InterPro" id="IPR050641">
    <property type="entry name" value="RIFMO-like"/>
</dbReference>
<keyword evidence="2" id="KW-0285">Flavoprotein</keyword>
<comment type="cofactor">
    <cofactor evidence="1">
        <name>FAD</name>
        <dbReference type="ChEBI" id="CHEBI:57692"/>
    </cofactor>
</comment>
<name>A0ABW6V9J9_MICFU</name>
<dbReference type="RefSeq" id="WP_387343925.1">
    <property type="nucleotide sequence ID" value="NZ_JBIAXI010000014.1"/>
</dbReference>
<keyword evidence="3" id="KW-0274">FAD</keyword>
<evidence type="ECO:0000313" key="7">
    <source>
        <dbReference type="Proteomes" id="UP001602119"/>
    </source>
</evidence>
<dbReference type="Pfam" id="PF01494">
    <property type="entry name" value="FAD_binding_3"/>
    <property type="match status" value="1"/>
</dbReference>
<dbReference type="PRINTS" id="PR00420">
    <property type="entry name" value="RNGMNOXGNASE"/>
</dbReference>
<protein>
    <submittedName>
        <fullName evidence="6">FAD-dependent monooxygenase</fullName>
    </submittedName>
</protein>
<feature type="transmembrane region" description="Helical" evidence="4">
    <location>
        <begin position="12"/>
        <end position="31"/>
    </location>
</feature>
<keyword evidence="4" id="KW-0812">Transmembrane</keyword>
<evidence type="ECO:0000313" key="6">
    <source>
        <dbReference type="EMBL" id="MFF4775708.1"/>
    </source>
</evidence>
<keyword evidence="6" id="KW-0560">Oxidoreductase</keyword>
<accession>A0ABW6V9J9</accession>
<dbReference type="Gene3D" id="3.40.30.120">
    <property type="match status" value="1"/>
</dbReference>
<feature type="domain" description="FAD-binding" evidence="5">
    <location>
        <begin position="8"/>
        <end position="351"/>
    </location>
</feature>
<dbReference type="PANTHER" id="PTHR43004:SF19">
    <property type="entry name" value="BINDING MONOOXYGENASE, PUTATIVE (JCVI)-RELATED"/>
    <property type="match status" value="1"/>
</dbReference>
<dbReference type="Gene3D" id="3.30.9.10">
    <property type="entry name" value="D-Amino Acid Oxidase, subunit A, domain 2"/>
    <property type="match status" value="1"/>
</dbReference>
<keyword evidence="4" id="KW-0472">Membrane</keyword>
<sequence length="527" mass="56067">MSTRTESTDVVVVGGGVVGLSAAAFLAWHGVRCQVLERRARPSAHPRARGFNPRAVELLRQIGLEPAVREAGAGFADHTMRARVESLTGRELFRADLPSGGELDAISPSPWALCSQDRLEPLVRRRAEELGAAVSFGREVDHFTQDADGVTLVLRDGGRLRARYLVAADGARSRARERLGIELKGTRALAYQLSIVFEADLRGPLGDRRFAICQVRNERVDGLLVHDDTLRQGILYIQHPERAPDHPEDRCLELVRAALGVQDLPVRILDRQTWELSALCATRYREGRAFLAGDAAHVMPPVGGFGASTGIQDAHNLAWKLGLVLRGPAGPGLLDSYEAERAPVADLTVDQCLRRVTTRTGFGPPAAGAGLIDDLTLTFGHRYRAGALAEPEPAAPPVTDPREPGGQVGTRAPHVALTRAGGSTLDLFGRSFTVLAGPGGESWTAAARSASAELGVDVAASTMTDGLVAGGGAEWCRRYGVGAGGAVLVRPDGIVAWRRPHAVPDPAGELRAALRGVLRPTPTSGRS</sequence>
<proteinExistence type="predicted"/>
<evidence type="ECO:0000256" key="2">
    <source>
        <dbReference type="ARBA" id="ARBA00022630"/>
    </source>
</evidence>
<organism evidence="6 7">
    <name type="scientific">Microtetraspora fusca</name>
    <dbReference type="NCBI Taxonomy" id="1997"/>
    <lineage>
        <taxon>Bacteria</taxon>
        <taxon>Bacillati</taxon>
        <taxon>Actinomycetota</taxon>
        <taxon>Actinomycetes</taxon>
        <taxon>Streptosporangiales</taxon>
        <taxon>Streptosporangiaceae</taxon>
        <taxon>Microtetraspora</taxon>
    </lineage>
</organism>
<reference evidence="6 7" key="1">
    <citation type="submission" date="2024-10" db="EMBL/GenBank/DDBJ databases">
        <title>The Natural Products Discovery Center: Release of the First 8490 Sequenced Strains for Exploring Actinobacteria Biosynthetic Diversity.</title>
        <authorList>
            <person name="Kalkreuter E."/>
            <person name="Kautsar S.A."/>
            <person name="Yang D."/>
            <person name="Bader C.D."/>
            <person name="Teijaro C.N."/>
            <person name="Fluegel L."/>
            <person name="Davis C.M."/>
            <person name="Simpson J.R."/>
            <person name="Lauterbach L."/>
            <person name="Steele A.D."/>
            <person name="Gui C."/>
            <person name="Meng S."/>
            <person name="Li G."/>
            <person name="Viehrig K."/>
            <person name="Ye F."/>
            <person name="Su P."/>
            <person name="Kiefer A.F."/>
            <person name="Nichols A."/>
            <person name="Cepeda A.J."/>
            <person name="Yan W."/>
            <person name="Fan B."/>
            <person name="Jiang Y."/>
            <person name="Adhikari A."/>
            <person name="Zheng C.-J."/>
            <person name="Schuster L."/>
            <person name="Cowan T.M."/>
            <person name="Smanski M.J."/>
            <person name="Chevrette M.G."/>
            <person name="De Carvalho L.P.S."/>
            <person name="Shen B."/>
        </authorList>
    </citation>
    <scope>NUCLEOTIDE SEQUENCE [LARGE SCALE GENOMIC DNA]</scope>
    <source>
        <strain evidence="6 7">NPDC001281</strain>
    </source>
</reference>
<dbReference type="GO" id="GO:0004497">
    <property type="term" value="F:monooxygenase activity"/>
    <property type="evidence" value="ECO:0007669"/>
    <property type="project" value="UniProtKB-KW"/>
</dbReference>
<dbReference type="EMBL" id="JBIAXI010000014">
    <property type="protein sequence ID" value="MFF4775708.1"/>
    <property type="molecule type" value="Genomic_DNA"/>
</dbReference>
<keyword evidence="6" id="KW-0503">Monooxygenase</keyword>
<dbReference type="PANTHER" id="PTHR43004">
    <property type="entry name" value="TRK SYSTEM POTASSIUM UPTAKE PROTEIN"/>
    <property type="match status" value="1"/>
</dbReference>
<dbReference type="Gene3D" id="3.50.50.60">
    <property type="entry name" value="FAD/NAD(P)-binding domain"/>
    <property type="match status" value="1"/>
</dbReference>
<keyword evidence="7" id="KW-1185">Reference proteome</keyword>
<evidence type="ECO:0000259" key="5">
    <source>
        <dbReference type="Pfam" id="PF01494"/>
    </source>
</evidence>
<dbReference type="InterPro" id="IPR036188">
    <property type="entry name" value="FAD/NAD-bd_sf"/>
</dbReference>
<evidence type="ECO:0000256" key="1">
    <source>
        <dbReference type="ARBA" id="ARBA00001974"/>
    </source>
</evidence>
<dbReference type="InterPro" id="IPR002938">
    <property type="entry name" value="FAD-bd"/>
</dbReference>
<evidence type="ECO:0000256" key="3">
    <source>
        <dbReference type="ARBA" id="ARBA00022827"/>
    </source>
</evidence>
<evidence type="ECO:0000256" key="4">
    <source>
        <dbReference type="SAM" id="Phobius"/>
    </source>
</evidence>
<gene>
    <name evidence="6" type="ORF">ACFY05_22910</name>
</gene>
<comment type="caution">
    <text evidence="6">The sequence shown here is derived from an EMBL/GenBank/DDBJ whole genome shotgun (WGS) entry which is preliminary data.</text>
</comment>
<dbReference type="Pfam" id="PF21274">
    <property type="entry name" value="Rng_hyd_C"/>
    <property type="match status" value="1"/>
</dbReference>
<keyword evidence="4" id="KW-1133">Transmembrane helix</keyword>
<dbReference type="SUPFAM" id="SSF51905">
    <property type="entry name" value="FAD/NAD(P)-binding domain"/>
    <property type="match status" value="1"/>
</dbReference>